<dbReference type="PROSITE" id="PS01174">
    <property type="entry name" value="LIPASE_GDXG_SER"/>
    <property type="match status" value="1"/>
</dbReference>
<gene>
    <name evidence="5" type="ORF">NZK81_06140</name>
</gene>
<dbReference type="RefSeq" id="WP_260044927.1">
    <property type="nucleotide sequence ID" value="NZ_JANZXA010000003.1"/>
</dbReference>
<comment type="caution">
    <text evidence="5">The sequence shown here is derived from an EMBL/GenBank/DDBJ whole genome shotgun (WGS) entry which is preliminary data.</text>
</comment>
<evidence type="ECO:0000313" key="5">
    <source>
        <dbReference type="EMBL" id="MCT2399118.1"/>
    </source>
</evidence>
<dbReference type="Pfam" id="PF07859">
    <property type="entry name" value="Abhydrolase_3"/>
    <property type="match status" value="1"/>
</dbReference>
<dbReference type="InterPro" id="IPR029058">
    <property type="entry name" value="AB_hydrolase_fold"/>
</dbReference>
<reference evidence="5" key="1">
    <citation type="submission" date="2022-09" db="EMBL/GenBank/DDBJ databases">
        <title>Novosphingobium sp. Nov., a polycyclic aromatic hydrocarbon-degrading bacterium isolated form mangrove sediments in HongKong.</title>
        <authorList>
            <person name="Hu Z."/>
        </authorList>
    </citation>
    <scope>NUCLEOTIDE SEQUENCE</scope>
    <source>
        <strain evidence="5">HK4-1</strain>
    </source>
</reference>
<dbReference type="Gene3D" id="3.40.50.1820">
    <property type="entry name" value="alpha/beta hydrolase"/>
    <property type="match status" value="1"/>
</dbReference>
<evidence type="ECO:0000313" key="6">
    <source>
        <dbReference type="Proteomes" id="UP001165583"/>
    </source>
</evidence>
<sequence>MPETVLALPAERPGYPAPPDLAERRAQMGAAIAGGAFATNQPAQETELGGLRCLRFAPEGEARGYMLQLHGGGFRIGRPEFEAPLSEALATRCAVNIAVPQYRLAPEAPFPAGLNDALAALVALRAEAGSAPLIVSGDSAGAGLAASLGILAAAGKAPRIDGMILLSPWLDLTVTAPSYAANAASDPLFGTESARIAADLYLQGFEARHPLASPLFADLAGFPPCLVSVGTGEVLVEDSRRFAGKLAASGCNCRLVEIAGMDHVAVVRGADLPGARETFAAMADFIDGIVSLPARA</sequence>
<dbReference type="InterPro" id="IPR050300">
    <property type="entry name" value="GDXG_lipolytic_enzyme"/>
</dbReference>
<accession>A0ABT2I3A0</accession>
<evidence type="ECO:0000256" key="1">
    <source>
        <dbReference type="ARBA" id="ARBA00010515"/>
    </source>
</evidence>
<keyword evidence="2 5" id="KW-0378">Hydrolase</keyword>
<dbReference type="Proteomes" id="UP001165583">
    <property type="component" value="Unassembled WGS sequence"/>
</dbReference>
<name>A0ABT2I3A0_9SPHN</name>
<dbReference type="InterPro" id="IPR013094">
    <property type="entry name" value="AB_hydrolase_3"/>
</dbReference>
<dbReference type="SUPFAM" id="SSF53474">
    <property type="entry name" value="alpha/beta-Hydrolases"/>
    <property type="match status" value="1"/>
</dbReference>
<proteinExistence type="inferred from homology"/>
<feature type="domain" description="Alpha/beta hydrolase fold-3" evidence="4">
    <location>
        <begin position="66"/>
        <end position="265"/>
    </location>
</feature>
<dbReference type="InterPro" id="IPR033140">
    <property type="entry name" value="Lipase_GDXG_put_SER_AS"/>
</dbReference>
<organism evidence="5 6">
    <name type="scientific">Novosphingobium mangrovi</name>
    <name type="common">ex Huang et al. 2023</name>
    <dbReference type="NCBI Taxonomy" id="2976432"/>
    <lineage>
        <taxon>Bacteria</taxon>
        <taxon>Pseudomonadati</taxon>
        <taxon>Pseudomonadota</taxon>
        <taxon>Alphaproteobacteria</taxon>
        <taxon>Sphingomonadales</taxon>
        <taxon>Sphingomonadaceae</taxon>
        <taxon>Novosphingobium</taxon>
    </lineage>
</organism>
<keyword evidence="6" id="KW-1185">Reference proteome</keyword>
<evidence type="ECO:0000256" key="2">
    <source>
        <dbReference type="ARBA" id="ARBA00022801"/>
    </source>
</evidence>
<evidence type="ECO:0000256" key="3">
    <source>
        <dbReference type="PROSITE-ProRule" id="PRU10038"/>
    </source>
</evidence>
<dbReference type="GO" id="GO:0016787">
    <property type="term" value="F:hydrolase activity"/>
    <property type="evidence" value="ECO:0007669"/>
    <property type="project" value="UniProtKB-KW"/>
</dbReference>
<dbReference type="PANTHER" id="PTHR48081:SF8">
    <property type="entry name" value="ALPHA_BETA HYDROLASE FOLD-3 DOMAIN-CONTAINING PROTEIN-RELATED"/>
    <property type="match status" value="1"/>
</dbReference>
<feature type="active site" evidence="3">
    <location>
        <position position="139"/>
    </location>
</feature>
<dbReference type="EMBL" id="JANZXA010000003">
    <property type="protein sequence ID" value="MCT2399118.1"/>
    <property type="molecule type" value="Genomic_DNA"/>
</dbReference>
<dbReference type="PANTHER" id="PTHR48081">
    <property type="entry name" value="AB HYDROLASE SUPERFAMILY PROTEIN C4A8.06C"/>
    <property type="match status" value="1"/>
</dbReference>
<protein>
    <submittedName>
        <fullName evidence="5">Alpha/beta hydrolase</fullName>
    </submittedName>
</protein>
<comment type="similarity">
    <text evidence="1">Belongs to the 'GDXG' lipolytic enzyme family.</text>
</comment>
<evidence type="ECO:0000259" key="4">
    <source>
        <dbReference type="Pfam" id="PF07859"/>
    </source>
</evidence>